<feature type="short sequence motif" description="VHIID" evidence="3">
    <location>
        <begin position="317"/>
        <end position="321"/>
    </location>
</feature>
<feature type="compositionally biased region" description="Polar residues" evidence="4">
    <location>
        <begin position="140"/>
        <end position="150"/>
    </location>
</feature>
<keyword evidence="1" id="KW-0805">Transcription regulation</keyword>
<feature type="region of interest" description="Leucine repeat II (LRII)" evidence="3">
    <location>
        <begin position="363"/>
        <end position="395"/>
    </location>
</feature>
<dbReference type="Pfam" id="PF03514">
    <property type="entry name" value="GRAS"/>
    <property type="match status" value="1"/>
</dbReference>
<name>A0AAW2LWD4_9LAMI</name>
<comment type="caution">
    <text evidence="3">Lacks conserved residue(s) required for the propagation of feature annotation.</text>
</comment>
<evidence type="ECO:0000313" key="5">
    <source>
        <dbReference type="EMBL" id="KAL0323399.1"/>
    </source>
</evidence>
<dbReference type="EMBL" id="JACGWK010000012">
    <property type="protein sequence ID" value="KAL0323399.1"/>
    <property type="molecule type" value="Genomic_DNA"/>
</dbReference>
<evidence type="ECO:0000256" key="3">
    <source>
        <dbReference type="PROSITE-ProRule" id="PRU01191"/>
    </source>
</evidence>
<gene>
    <name evidence="5" type="ORF">Sangu_1959200</name>
</gene>
<reference evidence="5" key="2">
    <citation type="journal article" date="2024" name="Plant">
        <title>Genomic evolution and insights into agronomic trait innovations of Sesamum species.</title>
        <authorList>
            <person name="Miao H."/>
            <person name="Wang L."/>
            <person name="Qu L."/>
            <person name="Liu H."/>
            <person name="Sun Y."/>
            <person name="Le M."/>
            <person name="Wang Q."/>
            <person name="Wei S."/>
            <person name="Zheng Y."/>
            <person name="Lin W."/>
            <person name="Duan Y."/>
            <person name="Cao H."/>
            <person name="Xiong S."/>
            <person name="Wang X."/>
            <person name="Wei L."/>
            <person name="Li C."/>
            <person name="Ma Q."/>
            <person name="Ju M."/>
            <person name="Zhao R."/>
            <person name="Li G."/>
            <person name="Mu C."/>
            <person name="Tian Q."/>
            <person name="Mei H."/>
            <person name="Zhang T."/>
            <person name="Gao T."/>
            <person name="Zhang H."/>
        </authorList>
    </citation>
    <scope>NUCLEOTIDE SEQUENCE</scope>
    <source>
        <strain evidence="5">G01</strain>
    </source>
</reference>
<comment type="similarity">
    <text evidence="3">Belongs to the GRAS family.</text>
</comment>
<dbReference type="PROSITE" id="PS50985">
    <property type="entry name" value="GRAS"/>
    <property type="match status" value="1"/>
</dbReference>
<reference evidence="5" key="1">
    <citation type="submission" date="2020-06" db="EMBL/GenBank/DDBJ databases">
        <authorList>
            <person name="Li T."/>
            <person name="Hu X."/>
            <person name="Zhang T."/>
            <person name="Song X."/>
            <person name="Zhang H."/>
            <person name="Dai N."/>
            <person name="Sheng W."/>
            <person name="Hou X."/>
            <person name="Wei L."/>
        </authorList>
    </citation>
    <scope>NUCLEOTIDE SEQUENCE</scope>
    <source>
        <strain evidence="5">G01</strain>
        <tissue evidence="5">Leaf</tissue>
    </source>
</reference>
<feature type="region of interest" description="SAW" evidence="3">
    <location>
        <begin position="498"/>
        <end position="574"/>
    </location>
</feature>
<organism evidence="5">
    <name type="scientific">Sesamum angustifolium</name>
    <dbReference type="NCBI Taxonomy" id="2727405"/>
    <lineage>
        <taxon>Eukaryota</taxon>
        <taxon>Viridiplantae</taxon>
        <taxon>Streptophyta</taxon>
        <taxon>Embryophyta</taxon>
        <taxon>Tracheophyta</taxon>
        <taxon>Spermatophyta</taxon>
        <taxon>Magnoliopsida</taxon>
        <taxon>eudicotyledons</taxon>
        <taxon>Gunneridae</taxon>
        <taxon>Pentapetalae</taxon>
        <taxon>asterids</taxon>
        <taxon>lamiids</taxon>
        <taxon>Lamiales</taxon>
        <taxon>Pedaliaceae</taxon>
        <taxon>Sesamum</taxon>
    </lineage>
</organism>
<proteinExistence type="inferred from homology"/>
<feature type="compositionally biased region" description="Polar residues" evidence="4">
    <location>
        <begin position="1"/>
        <end position="19"/>
    </location>
</feature>
<dbReference type="PANTHER" id="PTHR31636">
    <property type="entry name" value="OSJNBA0084A10.13 PROTEIN-RELATED"/>
    <property type="match status" value="1"/>
</dbReference>
<sequence length="581" mass="65191">MLPSEQFDSTRVQNESKGVQNGVEDRDGTGIGLFGSNIGFFQAQGNAAELGQAALSENENHRQMQDFKEFCNLDDLYVDVVSPPFQSCDDNEIRTILGISSQSSEQIEVEQEGSYVLPERSFELLRRHGGKRLRSDGEKSNSICQTETTHSRSSMMSTEKIIELAAENFIQSMSKSKEISTVSHPYPSSMTLGCSADDLKAIQLVQNLLLSAERVDEKKYECARKLLEECDRMSSSAGTPIQRLVFYFTEALYEKIDRETGSISPKGMGNKILHPLEDLQHTTRFRISLHKTQPLSQIVQFAGMQTVIEHVAEARKVHVIDLGIRSGLQCTILMQALAARQERNLQQLRITAVGTRSRPTIEQTGRQLMAFAESLNLNFCFHIVMVADILDLNEHLFELDADEAVAVYSAYTLMHMIRQADQLEHILRVMKSIRPCIMIVTELEANCNSPSFIRRFVEALFFYGAFFDSMAECLKNDEGNRREAESICFNSSIRDVVAAEESERKIRHVHLNVWRAFFARFGLAETELGMSSLYQANLVCQGFPSGGSCTLGMNGKCLTIGWKGTPLCTVSAWKFLKDSDG</sequence>
<comment type="caution">
    <text evidence="5">The sequence shown here is derived from an EMBL/GenBank/DDBJ whole genome shotgun (WGS) entry which is preliminary data.</text>
</comment>
<accession>A0AAW2LWD4</accession>
<evidence type="ECO:0000256" key="1">
    <source>
        <dbReference type="ARBA" id="ARBA00023015"/>
    </source>
</evidence>
<protein>
    <submittedName>
        <fullName evidence="5">DELLA protein DWA</fullName>
    </submittedName>
</protein>
<evidence type="ECO:0000256" key="2">
    <source>
        <dbReference type="ARBA" id="ARBA00023163"/>
    </source>
</evidence>
<feature type="region of interest" description="Disordered" evidence="4">
    <location>
        <begin position="131"/>
        <end position="150"/>
    </location>
</feature>
<dbReference type="InterPro" id="IPR005202">
    <property type="entry name" value="TF_GRAS"/>
</dbReference>
<evidence type="ECO:0000256" key="4">
    <source>
        <dbReference type="SAM" id="MobiDB-lite"/>
    </source>
</evidence>
<feature type="region of interest" description="Disordered" evidence="4">
    <location>
        <begin position="1"/>
        <end position="25"/>
    </location>
</feature>
<dbReference type="AlphaFoldDB" id="A0AAW2LWD4"/>
<keyword evidence="2" id="KW-0804">Transcription</keyword>